<reference evidence="1" key="1">
    <citation type="submission" date="2018-05" db="EMBL/GenBank/DDBJ databases">
        <authorList>
            <person name="Lanie J.A."/>
            <person name="Ng W.-L."/>
            <person name="Kazmierczak K.M."/>
            <person name="Andrzejewski T.M."/>
            <person name="Davidsen T.M."/>
            <person name="Wayne K.J."/>
            <person name="Tettelin H."/>
            <person name="Glass J.I."/>
            <person name="Rusch D."/>
            <person name="Podicherti R."/>
            <person name="Tsui H.-C.T."/>
            <person name="Winkler M.E."/>
        </authorList>
    </citation>
    <scope>NUCLEOTIDE SEQUENCE</scope>
</reference>
<protein>
    <submittedName>
        <fullName evidence="1">Uncharacterized protein</fullName>
    </submittedName>
</protein>
<dbReference type="EMBL" id="UINC01017768">
    <property type="protein sequence ID" value="SVA74044.1"/>
    <property type="molecule type" value="Genomic_DNA"/>
</dbReference>
<sequence length="295" mass="31967">MAVVIDGDGTVTGATLNWINLGTDSIEEDDIGTDAVTATELKDSAVVTSKLADSAVTGTKLGVGGSVVKGDVFYASGEGTLAKLPKGTTGQVLTMGVENIPEWSTPAVDIGQWSWVETYATTGNEVGKYIYMLQNNVELGYDYMLTWRDIRQGSDQHLKMCVMTGTTPTALTTSYTGTTHFAYNTTHTAIREITSYISLSHTNTFTGADAGDAHFGEFTFLEPARPYQKAMFGLSGQRNVNMGEVYTAHQHCWSTNVEPMTGIRIGDGSYDFRAPEENQGGTNSPKFIIYRRKIS</sequence>
<proteinExistence type="predicted"/>
<accession>A0A381YAN1</accession>
<evidence type="ECO:0000313" key="1">
    <source>
        <dbReference type="EMBL" id="SVA74044.1"/>
    </source>
</evidence>
<dbReference type="AlphaFoldDB" id="A0A381YAN1"/>
<gene>
    <name evidence="1" type="ORF">METZ01_LOCUS126898</name>
</gene>
<name>A0A381YAN1_9ZZZZ</name>
<organism evidence="1">
    <name type="scientific">marine metagenome</name>
    <dbReference type="NCBI Taxonomy" id="408172"/>
    <lineage>
        <taxon>unclassified sequences</taxon>
        <taxon>metagenomes</taxon>
        <taxon>ecological metagenomes</taxon>
    </lineage>
</organism>